<keyword evidence="2 6" id="KW-0812">Transmembrane</keyword>
<dbReference type="Pfam" id="PF09451">
    <property type="entry name" value="ATG27"/>
    <property type="match status" value="1"/>
</dbReference>
<dbReference type="PANTHER" id="PTHR15071:SF0">
    <property type="entry name" value="MANNOSE 6-PHOSPHATE RECEPTOR-LIKE PROTEIN 1"/>
    <property type="match status" value="1"/>
</dbReference>
<dbReference type="AlphaFoldDB" id="A0A6J5U792"/>
<keyword evidence="4 6" id="KW-1133">Transmembrane helix</keyword>
<organism evidence="8 9">
    <name type="scientific">Prunus armeniaca</name>
    <name type="common">Apricot</name>
    <name type="synonym">Armeniaca vulgaris</name>
    <dbReference type="NCBI Taxonomy" id="36596"/>
    <lineage>
        <taxon>Eukaryota</taxon>
        <taxon>Viridiplantae</taxon>
        <taxon>Streptophyta</taxon>
        <taxon>Embryophyta</taxon>
        <taxon>Tracheophyta</taxon>
        <taxon>Spermatophyta</taxon>
        <taxon>Magnoliopsida</taxon>
        <taxon>eudicotyledons</taxon>
        <taxon>Gunneridae</taxon>
        <taxon>Pentapetalae</taxon>
        <taxon>rosids</taxon>
        <taxon>fabids</taxon>
        <taxon>Rosales</taxon>
        <taxon>Rosaceae</taxon>
        <taxon>Amygdaloideae</taxon>
        <taxon>Amygdaleae</taxon>
        <taxon>Prunus</taxon>
    </lineage>
</organism>
<evidence type="ECO:0000313" key="9">
    <source>
        <dbReference type="Proteomes" id="UP000507222"/>
    </source>
</evidence>
<dbReference type="PANTHER" id="PTHR15071">
    <property type="entry name" value="MANNOSE-6-PHOSPHATE RECEPTOR FAMILY MEMBER"/>
    <property type="match status" value="1"/>
</dbReference>
<dbReference type="EMBL" id="CAEKDK010000002">
    <property type="protein sequence ID" value="CAB4271005.1"/>
    <property type="molecule type" value="Genomic_DNA"/>
</dbReference>
<dbReference type="GO" id="GO:0000139">
    <property type="term" value="C:Golgi membrane"/>
    <property type="evidence" value="ECO:0007669"/>
    <property type="project" value="UniProtKB-SubCell"/>
</dbReference>
<accession>A0A6J5U792</accession>
<keyword evidence="5 6" id="KW-0472">Membrane</keyword>
<proteinExistence type="predicted"/>
<protein>
    <recommendedName>
        <fullName evidence="10">Autophagy-related protein 27</fullName>
    </recommendedName>
</protein>
<feature type="chain" id="PRO_5026975808" description="Autophagy-related protein 27" evidence="7">
    <location>
        <begin position="27"/>
        <end position="296"/>
    </location>
</feature>
<evidence type="ECO:0000256" key="1">
    <source>
        <dbReference type="ARBA" id="ARBA00004167"/>
    </source>
</evidence>
<evidence type="ECO:0000256" key="4">
    <source>
        <dbReference type="ARBA" id="ARBA00022989"/>
    </source>
</evidence>
<evidence type="ECO:0000256" key="2">
    <source>
        <dbReference type="ARBA" id="ARBA00022692"/>
    </source>
</evidence>
<sequence length="296" mass="32409">MVVGGGFMKWVLVILAILDRVNSVSANCHFSVIDDNKLYDYSLGSPIPLFPHGIQSEDGFYKVAANETVLWFQLCDGMIFNHDPPRCVDCWDCGGPSRCGMGCSALVANNIGGYDVCTTIGRASSTDINIIDKKNPNSGVIVKMSNSGLKRNCSLSVSVICDPNRVQGPHSLEKTGKCDYATVLTHPSGCAKVVHVHGHGWGWFGTLGTIVLCLFGAYLLAGAVYRYFSLGVRGIHVIPNLDFWTSLPQRTQVKLVNSFVSSLLCRQHLENKRKWVSMQTTALSKLALKLDMRHTP</sequence>
<evidence type="ECO:0000256" key="6">
    <source>
        <dbReference type="SAM" id="Phobius"/>
    </source>
</evidence>
<evidence type="ECO:0000256" key="5">
    <source>
        <dbReference type="ARBA" id="ARBA00023136"/>
    </source>
</evidence>
<evidence type="ECO:0000256" key="3">
    <source>
        <dbReference type="ARBA" id="ARBA00022729"/>
    </source>
</evidence>
<name>A0A6J5U792_PRUAR</name>
<gene>
    <name evidence="8" type="ORF">CURHAP_LOCUS17332</name>
</gene>
<comment type="subcellular location">
    <subcellularLocation>
        <location evidence="1">Membrane</location>
        <topology evidence="1">Single-pass membrane protein</topology>
    </subcellularLocation>
</comment>
<evidence type="ECO:0000256" key="7">
    <source>
        <dbReference type="SAM" id="SignalP"/>
    </source>
</evidence>
<feature type="transmembrane region" description="Helical" evidence="6">
    <location>
        <begin position="201"/>
        <end position="225"/>
    </location>
</feature>
<reference evidence="8 9" key="1">
    <citation type="submission" date="2020-05" db="EMBL/GenBank/DDBJ databases">
        <authorList>
            <person name="Campoy J."/>
            <person name="Schneeberger K."/>
            <person name="Spophaly S."/>
        </authorList>
    </citation>
    <scope>NUCLEOTIDE SEQUENCE [LARGE SCALE GENOMIC DNA]</scope>
    <source>
        <strain evidence="8">PruArmRojPasFocal</strain>
    </source>
</reference>
<keyword evidence="3 7" id="KW-0732">Signal</keyword>
<dbReference type="Proteomes" id="UP000507222">
    <property type="component" value="Unassembled WGS sequence"/>
</dbReference>
<feature type="signal peptide" evidence="7">
    <location>
        <begin position="1"/>
        <end position="26"/>
    </location>
</feature>
<dbReference type="InterPro" id="IPR018939">
    <property type="entry name" value="Autophagy-rel_prot_27"/>
</dbReference>
<evidence type="ECO:0000313" key="8">
    <source>
        <dbReference type="EMBL" id="CAB4271005.1"/>
    </source>
</evidence>
<evidence type="ECO:0008006" key="10">
    <source>
        <dbReference type="Google" id="ProtNLM"/>
    </source>
</evidence>